<keyword evidence="1" id="KW-1133">Transmembrane helix</keyword>
<dbReference type="Proteomes" id="UP000272474">
    <property type="component" value="Unassembled WGS sequence"/>
</dbReference>
<gene>
    <name evidence="2" type="ORF">D7294_27425</name>
</gene>
<evidence type="ECO:0000313" key="3">
    <source>
        <dbReference type="Proteomes" id="UP000272474"/>
    </source>
</evidence>
<evidence type="ECO:0000313" key="2">
    <source>
        <dbReference type="EMBL" id="RKN37477.1"/>
    </source>
</evidence>
<keyword evidence="1" id="KW-0472">Membrane</keyword>
<dbReference type="OrthoDB" id="4225947at2"/>
<sequence>MSGDQHYYFGSGDHVTMHGGSGNVGIDKRVTPAQELPPAVQEALGELLTLIAELRAQVPPVSAEALDDSLPALRAEADVPPRERHRALLAVAGIASTIGALGAPIVEAVNKVLSLLGAK</sequence>
<dbReference type="RefSeq" id="WP_120684493.1">
    <property type="nucleotide sequence ID" value="NZ_RBAL01000024.1"/>
</dbReference>
<accession>A0A3A9YQ93</accession>
<name>A0A3A9YQ93_9ACTN</name>
<comment type="caution">
    <text evidence="2">The sequence shown here is derived from an EMBL/GenBank/DDBJ whole genome shotgun (WGS) entry which is preliminary data.</text>
</comment>
<dbReference type="AlphaFoldDB" id="A0A3A9YQ93"/>
<dbReference type="EMBL" id="RBAL01000024">
    <property type="protein sequence ID" value="RKN37477.1"/>
    <property type="molecule type" value="Genomic_DNA"/>
</dbReference>
<keyword evidence="3" id="KW-1185">Reference proteome</keyword>
<protein>
    <submittedName>
        <fullName evidence="2">Uncharacterized protein</fullName>
    </submittedName>
</protein>
<evidence type="ECO:0000256" key="1">
    <source>
        <dbReference type="SAM" id="Phobius"/>
    </source>
</evidence>
<organism evidence="2 3">
    <name type="scientific">Streptomyces hoynatensis</name>
    <dbReference type="NCBI Taxonomy" id="1141874"/>
    <lineage>
        <taxon>Bacteria</taxon>
        <taxon>Bacillati</taxon>
        <taxon>Actinomycetota</taxon>
        <taxon>Actinomycetes</taxon>
        <taxon>Kitasatosporales</taxon>
        <taxon>Streptomycetaceae</taxon>
        <taxon>Streptomyces</taxon>
    </lineage>
</organism>
<proteinExistence type="predicted"/>
<keyword evidence="1" id="KW-0812">Transmembrane</keyword>
<feature type="transmembrane region" description="Helical" evidence="1">
    <location>
        <begin position="87"/>
        <end position="106"/>
    </location>
</feature>
<reference evidence="2 3" key="1">
    <citation type="journal article" date="2014" name="Int. J. Syst. Evol. Microbiol.">
        <title>Streptomyces hoynatensis sp. nov., isolated from deep marine sediment.</title>
        <authorList>
            <person name="Veyisoglu A."/>
            <person name="Sahin N."/>
        </authorList>
    </citation>
    <scope>NUCLEOTIDE SEQUENCE [LARGE SCALE GENOMIC DNA]</scope>
    <source>
        <strain evidence="2 3">KCTC 29097</strain>
    </source>
</reference>